<feature type="transmembrane region" description="Helical" evidence="2">
    <location>
        <begin position="94"/>
        <end position="113"/>
    </location>
</feature>
<sequence length="233" mass="26030">ASRRSLCSFLAPTACTFGYICQQSSEGKIYCADRCNLNRTFCHNDGECYVDHRDGMLKCRCLDTNSDYYFSGENCEFIKPKGNPVPSSLSVKDYAIIGGVAAVGIVVVIFLFLGGRALRKACMDSKDNDTEKDVESFRSNISVTHASVHMSHLDGSNQHERHGIDNTAHVFDSGLPQLTTNDQKLYRDSQTNRDSQAKHEAFLYQPTNVNGPLSRISKEFDLPEIDRKLGHTY</sequence>
<feature type="non-terminal residue" evidence="4">
    <location>
        <position position="233"/>
    </location>
</feature>
<accession>A0AAE0SRP6</accession>
<keyword evidence="1" id="KW-0245">EGF-like domain</keyword>
<dbReference type="EMBL" id="JAEAOA010000592">
    <property type="protein sequence ID" value="KAK3597007.1"/>
    <property type="molecule type" value="Genomic_DNA"/>
</dbReference>
<protein>
    <recommendedName>
        <fullName evidence="3">EGF-like domain-containing protein</fullName>
    </recommendedName>
</protein>
<comment type="caution">
    <text evidence="4">The sequence shown here is derived from an EMBL/GenBank/DDBJ whole genome shotgun (WGS) entry which is preliminary data.</text>
</comment>
<feature type="disulfide bond" evidence="1">
    <location>
        <begin position="42"/>
        <end position="59"/>
    </location>
</feature>
<evidence type="ECO:0000256" key="1">
    <source>
        <dbReference type="PROSITE-ProRule" id="PRU00076"/>
    </source>
</evidence>
<keyword evidence="1" id="KW-1015">Disulfide bond</keyword>
<evidence type="ECO:0000256" key="2">
    <source>
        <dbReference type="SAM" id="Phobius"/>
    </source>
</evidence>
<dbReference type="InterPro" id="IPR000742">
    <property type="entry name" value="EGF"/>
</dbReference>
<evidence type="ECO:0000259" key="3">
    <source>
        <dbReference type="PROSITE" id="PS50026"/>
    </source>
</evidence>
<organism evidence="4 5">
    <name type="scientific">Potamilus streckersoni</name>
    <dbReference type="NCBI Taxonomy" id="2493646"/>
    <lineage>
        <taxon>Eukaryota</taxon>
        <taxon>Metazoa</taxon>
        <taxon>Spiralia</taxon>
        <taxon>Lophotrochozoa</taxon>
        <taxon>Mollusca</taxon>
        <taxon>Bivalvia</taxon>
        <taxon>Autobranchia</taxon>
        <taxon>Heteroconchia</taxon>
        <taxon>Palaeoheterodonta</taxon>
        <taxon>Unionida</taxon>
        <taxon>Unionoidea</taxon>
        <taxon>Unionidae</taxon>
        <taxon>Ambleminae</taxon>
        <taxon>Lampsilini</taxon>
        <taxon>Potamilus</taxon>
    </lineage>
</organism>
<evidence type="ECO:0000313" key="5">
    <source>
        <dbReference type="Proteomes" id="UP001195483"/>
    </source>
</evidence>
<evidence type="ECO:0000313" key="4">
    <source>
        <dbReference type="EMBL" id="KAK3597007.1"/>
    </source>
</evidence>
<name>A0AAE0SRP6_9BIVA</name>
<proteinExistence type="predicted"/>
<keyword evidence="2" id="KW-0472">Membrane</keyword>
<reference evidence="4" key="3">
    <citation type="submission" date="2023-05" db="EMBL/GenBank/DDBJ databases">
        <authorList>
            <person name="Smith C.H."/>
        </authorList>
    </citation>
    <scope>NUCLEOTIDE SEQUENCE</scope>
    <source>
        <strain evidence="4">CHS0354</strain>
        <tissue evidence="4">Mantle</tissue>
    </source>
</reference>
<keyword evidence="5" id="KW-1185">Reference proteome</keyword>
<dbReference type="PROSITE" id="PS50026">
    <property type="entry name" value="EGF_3"/>
    <property type="match status" value="1"/>
</dbReference>
<keyword evidence="2" id="KW-0812">Transmembrane</keyword>
<reference evidence="4" key="2">
    <citation type="journal article" date="2021" name="Genome Biol. Evol.">
        <title>Developing a high-quality reference genome for a parasitic bivalve with doubly uniparental inheritance (Bivalvia: Unionida).</title>
        <authorList>
            <person name="Smith C.H."/>
        </authorList>
    </citation>
    <scope>NUCLEOTIDE SEQUENCE</scope>
    <source>
        <strain evidence="4">CHS0354</strain>
        <tissue evidence="4">Mantle</tissue>
    </source>
</reference>
<comment type="caution">
    <text evidence="1">Lacks conserved residue(s) required for the propagation of feature annotation.</text>
</comment>
<dbReference type="AlphaFoldDB" id="A0AAE0SRP6"/>
<feature type="domain" description="EGF-like" evidence="3">
    <location>
        <begin position="32"/>
        <end position="76"/>
    </location>
</feature>
<dbReference type="Proteomes" id="UP001195483">
    <property type="component" value="Unassembled WGS sequence"/>
</dbReference>
<gene>
    <name evidence="4" type="ORF">CHS0354_009144</name>
</gene>
<keyword evidence="2" id="KW-1133">Transmembrane helix</keyword>
<reference evidence="4" key="1">
    <citation type="journal article" date="2021" name="Genome Biol. Evol.">
        <title>A High-Quality Reference Genome for a Parasitic Bivalve with Doubly Uniparental Inheritance (Bivalvia: Unionida).</title>
        <authorList>
            <person name="Smith C.H."/>
        </authorList>
    </citation>
    <scope>NUCLEOTIDE SEQUENCE</scope>
    <source>
        <strain evidence="4">CHS0354</strain>
    </source>
</reference>